<accession>A0ABW3HD37</accession>
<gene>
    <name evidence="2" type="ORF">ACFQ0F_01495</name>
</gene>
<dbReference type="PANTHER" id="PTHR13774">
    <property type="entry name" value="PHENAZINE BIOSYNTHESIS PROTEIN"/>
    <property type="match status" value="1"/>
</dbReference>
<keyword evidence="3" id="KW-1185">Reference proteome</keyword>
<dbReference type="Gene3D" id="3.10.310.10">
    <property type="entry name" value="Diaminopimelate Epimerase, Chain A, domain 1"/>
    <property type="match status" value="2"/>
</dbReference>
<reference evidence="3" key="1">
    <citation type="journal article" date="2019" name="Int. J. Syst. Evol. Microbiol.">
        <title>The Global Catalogue of Microorganisms (GCM) 10K type strain sequencing project: providing services to taxonomists for standard genome sequencing and annotation.</title>
        <authorList>
            <consortium name="The Broad Institute Genomics Platform"/>
            <consortium name="The Broad Institute Genome Sequencing Center for Infectious Disease"/>
            <person name="Wu L."/>
            <person name="Ma J."/>
        </authorList>
    </citation>
    <scope>NUCLEOTIDE SEQUENCE [LARGE SCALE GENOMIC DNA]</scope>
    <source>
        <strain evidence="3">CCUG 63419</strain>
    </source>
</reference>
<dbReference type="EMBL" id="JBHTIT010000001">
    <property type="protein sequence ID" value="MFD0949079.1"/>
    <property type="molecule type" value="Genomic_DNA"/>
</dbReference>
<comment type="caution">
    <text evidence="2">The sequence shown here is derived from an EMBL/GenBank/DDBJ whole genome shotgun (WGS) entry which is preliminary data.</text>
</comment>
<evidence type="ECO:0000313" key="2">
    <source>
        <dbReference type="EMBL" id="MFD0949079.1"/>
    </source>
</evidence>
<evidence type="ECO:0000256" key="1">
    <source>
        <dbReference type="ARBA" id="ARBA00008270"/>
    </source>
</evidence>
<sequence>MTLTYSLLDVFADSPFQGVQVPVVSLNGQALSDEHKQALASEFLQSETVFIDASSEAEPVSVFNSKGRCLFGAHTILAASYVAYEQGLVIDKGKYSTLTFTQQKQVVESFIDKQENGPGAIQYSRTLAPTIDRYTPEIAQLAALLNTEERHISFSKYSPMVVSVDRPVFVVPFTRPEHVIAASPNIERWSELAGQVYTPQIFLFSPGSITGQTQFHGRLLNMDQPRDDLPPIGSIMPEFIAYLAEQTATAPGTHIFSIDRGSMTTRKSILHAEFDKRSGREVRCRIGGNVIKMGKGELFYPMLTT</sequence>
<comment type="similarity">
    <text evidence="1">Belongs to the PhzF family.</text>
</comment>
<organism evidence="2 3">
    <name type="scientific">Paraperlucidibaca wandonensis</name>
    <dbReference type="NCBI Taxonomy" id="1268273"/>
    <lineage>
        <taxon>Bacteria</taxon>
        <taxon>Pseudomonadati</taxon>
        <taxon>Pseudomonadota</taxon>
        <taxon>Gammaproteobacteria</taxon>
        <taxon>Moraxellales</taxon>
        <taxon>Moraxellaceae</taxon>
        <taxon>Paraperlucidibaca</taxon>
    </lineage>
</organism>
<dbReference type="SUPFAM" id="SSF54506">
    <property type="entry name" value="Diaminopimelate epimerase-like"/>
    <property type="match status" value="1"/>
</dbReference>
<dbReference type="Proteomes" id="UP001597044">
    <property type="component" value="Unassembled WGS sequence"/>
</dbReference>
<dbReference type="RefSeq" id="WP_379068322.1">
    <property type="nucleotide sequence ID" value="NZ_JBHTIT010000001.1"/>
</dbReference>
<proteinExistence type="inferred from homology"/>
<dbReference type="InterPro" id="IPR003719">
    <property type="entry name" value="Phenazine_PhzF-like"/>
</dbReference>
<protein>
    <submittedName>
        <fullName evidence="2">PhzF family phenazine biosynthesis protein</fullName>
    </submittedName>
</protein>
<dbReference type="PANTHER" id="PTHR13774:SF32">
    <property type="entry name" value="ANTISENSE-ENHANCING SEQUENCE 1"/>
    <property type="match status" value="1"/>
</dbReference>
<dbReference type="PIRSF" id="PIRSF016184">
    <property type="entry name" value="PhzC_PhzF"/>
    <property type="match status" value="1"/>
</dbReference>
<dbReference type="Pfam" id="PF02567">
    <property type="entry name" value="PhzC-PhzF"/>
    <property type="match status" value="1"/>
</dbReference>
<evidence type="ECO:0000313" key="3">
    <source>
        <dbReference type="Proteomes" id="UP001597044"/>
    </source>
</evidence>
<name>A0ABW3HD37_9GAMM</name>